<dbReference type="EMBL" id="BK015949">
    <property type="protein sequence ID" value="DAF86610.1"/>
    <property type="molecule type" value="Genomic_DNA"/>
</dbReference>
<proteinExistence type="predicted"/>
<evidence type="ECO:0000313" key="1">
    <source>
        <dbReference type="EMBL" id="DAF86610.1"/>
    </source>
</evidence>
<reference evidence="1" key="1">
    <citation type="journal article" date="2021" name="Proc. Natl. Acad. Sci. U.S.A.">
        <title>A Catalog of Tens of Thousands of Viruses from Human Metagenomes Reveals Hidden Associations with Chronic Diseases.</title>
        <authorList>
            <person name="Tisza M.J."/>
            <person name="Buck C.B."/>
        </authorList>
    </citation>
    <scope>NUCLEOTIDE SEQUENCE</scope>
    <source>
        <strain evidence="1">Ctcx61</strain>
    </source>
</reference>
<organism evidence="1">
    <name type="scientific">Siphoviridae sp. ctcx61</name>
    <dbReference type="NCBI Taxonomy" id="2825575"/>
    <lineage>
        <taxon>Viruses</taxon>
        <taxon>Duplodnaviria</taxon>
        <taxon>Heunggongvirae</taxon>
        <taxon>Uroviricota</taxon>
        <taxon>Caudoviricetes</taxon>
    </lineage>
</organism>
<sequence length="56" mass="6743">MVRIVLTDEESKLLKQFLLYFSMEEYNGFLGELNNKREEIDELLIDIYNQISEIIE</sequence>
<accession>A0A8S5TWM6</accession>
<name>A0A8S5TWM6_9CAUD</name>
<protein>
    <submittedName>
        <fullName evidence="1">Uncharacterized protein</fullName>
    </submittedName>
</protein>